<evidence type="ECO:0000256" key="2">
    <source>
        <dbReference type="ARBA" id="ARBA00022490"/>
    </source>
</evidence>
<gene>
    <name evidence="5" type="ORF">PACLA_8A019633</name>
</gene>
<evidence type="ECO:0000256" key="4">
    <source>
        <dbReference type="SAM" id="MobiDB-lite"/>
    </source>
</evidence>
<dbReference type="PANTHER" id="PTHR15963">
    <property type="entry name" value="GENERAL RECEPTOR FOR PHOSPHOINOSITIDES 1-ASSOCIATED SCAFFOLD PROTEIN-RELATED"/>
    <property type="match status" value="1"/>
</dbReference>
<feature type="compositionally biased region" description="Polar residues" evidence="4">
    <location>
        <begin position="238"/>
        <end position="258"/>
    </location>
</feature>
<dbReference type="Gene3D" id="2.30.42.10">
    <property type="match status" value="1"/>
</dbReference>
<keyword evidence="5" id="KW-0675">Receptor</keyword>
<dbReference type="EMBL" id="CACRXK020002765">
    <property type="protein sequence ID" value="CAB3995945.1"/>
    <property type="molecule type" value="Genomic_DNA"/>
</dbReference>
<sequence length="637" mass="70871">MAMYEQQRCYVKPEPTYPEAVKQDIKDEENVCSVPTPCDPRVIALREKLLEKRRMLNQLENQERDFLGTNNGTMTRIEFSATAKNNYFLVIGRPDTLIPEGRTITIFGRLPNGRWRCFMDRENDRRGSCNDSNGHDIHSYPLIGSVPTSVIVELNQPSRIKDFVDSLSISSNEMSPPGTPADDLSTTSSNSFTYDVIPGSQSPRRLSDAVVSSSQTSRSEPYSNHKYGNNLAPPKGPLSTSEQTLPPTRPTQISPLGNQVLTHRVTRPSNSSMSPTSPQPESVSNAMTDLNRALENLAALAPRSRVSSNVSTCSRTSNSSLEDDSSDMSRGSRIELNSDDEETADSKTKSDIVIRRRLRRRDIHISRKLHAKGISIIVGSSSSSEDEDDCEEIMKGFETADKSTVMEEVTQSRKIEGLQSSKEKLTEKVIKGVAKSSPENTTKLPNGDRPSADKPTTSTDLLREFSDNGCYGEPIRNSVTQAQFKPLASHEIPPPLHQRRTLQMTRKENEGFGFVLQTNTVIQPGAYSDSMTFVSNVSEDGPAYLAGMRPGDVIIEVQNMTVEDEHHQMIIDTLKNAGLTIRLVVVYKDAIQRMRLSTKMLALKARLSEAEKAYDELSKKEKMILDHVKDPSARDIK</sequence>
<dbReference type="InterPro" id="IPR001478">
    <property type="entry name" value="PDZ"/>
</dbReference>
<protein>
    <submittedName>
        <fullName evidence="5">General receptor for phosphoinositides 1-associated scaffold</fullName>
    </submittedName>
</protein>
<dbReference type="GO" id="GO:0005737">
    <property type="term" value="C:cytoplasm"/>
    <property type="evidence" value="ECO:0007669"/>
    <property type="project" value="UniProtKB-SubCell"/>
</dbReference>
<evidence type="ECO:0000313" key="5">
    <source>
        <dbReference type="EMBL" id="CAB3995945.1"/>
    </source>
</evidence>
<accession>A0A6S7GWF7</accession>
<organism evidence="5 6">
    <name type="scientific">Paramuricea clavata</name>
    <name type="common">Red gorgonian</name>
    <name type="synonym">Violescent sea-whip</name>
    <dbReference type="NCBI Taxonomy" id="317549"/>
    <lineage>
        <taxon>Eukaryota</taxon>
        <taxon>Metazoa</taxon>
        <taxon>Cnidaria</taxon>
        <taxon>Anthozoa</taxon>
        <taxon>Octocorallia</taxon>
        <taxon>Malacalcyonacea</taxon>
        <taxon>Plexauridae</taxon>
        <taxon>Paramuricea</taxon>
    </lineage>
</organism>
<comment type="subcellular location">
    <subcellularLocation>
        <location evidence="1">Cytoplasm</location>
    </subcellularLocation>
</comment>
<feature type="region of interest" description="Disordered" evidence="4">
    <location>
        <begin position="302"/>
        <end position="347"/>
    </location>
</feature>
<dbReference type="InterPro" id="IPR036034">
    <property type="entry name" value="PDZ_sf"/>
</dbReference>
<feature type="non-terminal residue" evidence="5">
    <location>
        <position position="637"/>
    </location>
</feature>
<dbReference type="PROSITE" id="PS50106">
    <property type="entry name" value="PDZ"/>
    <property type="match status" value="1"/>
</dbReference>
<feature type="coiled-coil region" evidence="3">
    <location>
        <begin position="593"/>
        <end position="620"/>
    </location>
</feature>
<evidence type="ECO:0000313" key="6">
    <source>
        <dbReference type="Proteomes" id="UP001152795"/>
    </source>
</evidence>
<proteinExistence type="predicted"/>
<name>A0A6S7GWF7_PARCT</name>
<dbReference type="AlphaFoldDB" id="A0A6S7GWF7"/>
<keyword evidence="2" id="KW-0963">Cytoplasm</keyword>
<evidence type="ECO:0000256" key="3">
    <source>
        <dbReference type="SAM" id="Coils"/>
    </source>
</evidence>
<dbReference type="PANTHER" id="PTHR15963:SF5">
    <property type="entry name" value="SHORT SPINDLE 6, ISOFORM A"/>
    <property type="match status" value="1"/>
</dbReference>
<feature type="region of interest" description="Disordered" evidence="4">
    <location>
        <begin position="430"/>
        <end position="460"/>
    </location>
</feature>
<dbReference type="Proteomes" id="UP001152795">
    <property type="component" value="Unassembled WGS sequence"/>
</dbReference>
<keyword evidence="6" id="KW-1185">Reference proteome</keyword>
<feature type="compositionally biased region" description="Polar residues" evidence="4">
    <location>
        <begin position="184"/>
        <end position="222"/>
    </location>
</feature>
<feature type="region of interest" description="Disordered" evidence="4">
    <location>
        <begin position="171"/>
        <end position="258"/>
    </location>
</feature>
<comment type="caution">
    <text evidence="5">The sequence shown here is derived from an EMBL/GenBank/DDBJ whole genome shotgun (WGS) entry which is preliminary data.</text>
</comment>
<evidence type="ECO:0000256" key="1">
    <source>
        <dbReference type="ARBA" id="ARBA00004496"/>
    </source>
</evidence>
<dbReference type="SMART" id="SM00228">
    <property type="entry name" value="PDZ"/>
    <property type="match status" value="1"/>
</dbReference>
<keyword evidence="3" id="KW-0175">Coiled coil</keyword>
<dbReference type="Pfam" id="PF00595">
    <property type="entry name" value="PDZ"/>
    <property type="match status" value="1"/>
</dbReference>
<reference evidence="5" key="1">
    <citation type="submission" date="2020-04" db="EMBL/GenBank/DDBJ databases">
        <authorList>
            <person name="Alioto T."/>
            <person name="Alioto T."/>
            <person name="Gomez Garrido J."/>
        </authorList>
    </citation>
    <scope>NUCLEOTIDE SEQUENCE</scope>
    <source>
        <strain evidence="5">A484AB</strain>
    </source>
</reference>
<dbReference type="OrthoDB" id="10041077at2759"/>
<dbReference type="SUPFAM" id="SSF50156">
    <property type="entry name" value="PDZ domain-like"/>
    <property type="match status" value="1"/>
</dbReference>
<dbReference type="InterPro" id="IPR052122">
    <property type="entry name" value="Intracell_Traff_Signaling_Reg"/>
</dbReference>
<feature type="compositionally biased region" description="Polar residues" evidence="4">
    <location>
        <begin position="305"/>
        <end position="320"/>
    </location>
</feature>